<evidence type="ECO:0000256" key="4">
    <source>
        <dbReference type="ARBA" id="ARBA00022840"/>
    </source>
</evidence>
<keyword evidence="1" id="KW-0963">Cytoplasm</keyword>
<evidence type="ECO:0000256" key="1">
    <source>
        <dbReference type="ARBA" id="ARBA00022490"/>
    </source>
</evidence>
<dbReference type="Pfam" id="PF19302">
    <property type="entry name" value="DUF5915"/>
    <property type="match status" value="1"/>
</dbReference>
<accession>A0ABS7C2D8</accession>
<evidence type="ECO:0000256" key="2">
    <source>
        <dbReference type="ARBA" id="ARBA00022598"/>
    </source>
</evidence>
<protein>
    <submittedName>
        <fullName evidence="8">Class I tRNA ligase family protein</fullName>
    </submittedName>
</protein>
<keyword evidence="2 8" id="KW-0436">Ligase</keyword>
<dbReference type="PANTHER" id="PTHR42780">
    <property type="entry name" value="SOLEUCYL-TRNA SYNTHETASE"/>
    <property type="match status" value="1"/>
</dbReference>
<keyword evidence="5" id="KW-0648">Protein biosynthesis</keyword>
<reference evidence="8 9" key="1">
    <citation type="submission" date="2021-07" db="EMBL/GenBank/DDBJ databases">
        <title>Paenibacillus radiodurans sp. nov., isolated from the southeastern edge of Tengger Desert.</title>
        <authorList>
            <person name="Zhang G."/>
        </authorList>
    </citation>
    <scope>NUCLEOTIDE SEQUENCE [LARGE SCALE GENOMIC DNA]</scope>
    <source>
        <strain evidence="8 9">CCM 7311</strain>
    </source>
</reference>
<dbReference type="InterPro" id="IPR009080">
    <property type="entry name" value="tRNAsynth_Ia_anticodon-bd"/>
</dbReference>
<evidence type="ECO:0000256" key="6">
    <source>
        <dbReference type="ARBA" id="ARBA00023146"/>
    </source>
</evidence>
<keyword evidence="3" id="KW-0547">Nucleotide-binding</keyword>
<dbReference type="Gene3D" id="1.10.730.10">
    <property type="entry name" value="Isoleucyl-tRNA Synthetase, Domain 1"/>
    <property type="match status" value="1"/>
</dbReference>
<evidence type="ECO:0000256" key="3">
    <source>
        <dbReference type="ARBA" id="ARBA00022741"/>
    </source>
</evidence>
<dbReference type="Proteomes" id="UP001519887">
    <property type="component" value="Unassembled WGS sequence"/>
</dbReference>
<evidence type="ECO:0000313" key="9">
    <source>
        <dbReference type="Proteomes" id="UP001519887"/>
    </source>
</evidence>
<dbReference type="GO" id="GO:0016874">
    <property type="term" value="F:ligase activity"/>
    <property type="evidence" value="ECO:0007669"/>
    <property type="project" value="UniProtKB-KW"/>
</dbReference>
<dbReference type="PANTHER" id="PTHR42780:SF1">
    <property type="entry name" value="ISOLEUCINE--TRNA LIGASE, CYTOPLASMIC"/>
    <property type="match status" value="1"/>
</dbReference>
<evidence type="ECO:0000259" key="7">
    <source>
        <dbReference type="Pfam" id="PF08264"/>
    </source>
</evidence>
<name>A0ABS7C2D8_9BACL</name>
<keyword evidence="6" id="KW-0030">Aminoacyl-tRNA synthetase</keyword>
<feature type="domain" description="Methionyl/Valyl/Leucyl/Isoleucyl-tRNA synthetase anticodon-binding" evidence="7">
    <location>
        <begin position="1"/>
        <end position="69"/>
    </location>
</feature>
<comment type="caution">
    <text evidence="8">The sequence shown here is derived from an EMBL/GenBank/DDBJ whole genome shotgun (WGS) entry which is preliminary data.</text>
</comment>
<evidence type="ECO:0000313" key="8">
    <source>
        <dbReference type="EMBL" id="MBW7455077.1"/>
    </source>
</evidence>
<keyword evidence="4" id="KW-0067">ATP-binding</keyword>
<dbReference type="EMBL" id="JAHZIK010000299">
    <property type="protein sequence ID" value="MBW7455077.1"/>
    <property type="molecule type" value="Genomic_DNA"/>
</dbReference>
<dbReference type="InterPro" id="IPR023586">
    <property type="entry name" value="Ile-tRNA-ligase_type2"/>
</dbReference>
<gene>
    <name evidence="8" type="ORF">K0U00_13635</name>
</gene>
<organism evidence="8 9">
    <name type="scientific">Paenibacillus sepulcri</name>
    <dbReference type="NCBI Taxonomy" id="359917"/>
    <lineage>
        <taxon>Bacteria</taxon>
        <taxon>Bacillati</taxon>
        <taxon>Bacillota</taxon>
        <taxon>Bacilli</taxon>
        <taxon>Bacillales</taxon>
        <taxon>Paenibacillaceae</taxon>
        <taxon>Paenibacillus</taxon>
    </lineage>
</organism>
<evidence type="ECO:0000256" key="5">
    <source>
        <dbReference type="ARBA" id="ARBA00022917"/>
    </source>
</evidence>
<feature type="non-terminal residue" evidence="8">
    <location>
        <position position="1"/>
    </location>
</feature>
<keyword evidence="9" id="KW-1185">Reference proteome</keyword>
<sequence length="278" mass="30341">PYAPILAEDIYGNLGGSTESVHLADYPKADDSAIDETLERDMETARQIVELARNVRNETGIKTRQPLSELIIALDREFDLTAYEDIIKDEINIKTIAIASGDSGFVDFTFKLNLKVAGKKYGKLVGGIQAYLKQLTPEQTQAVVQSGELVYPSSEGETLIIALDELLVEKQAKAGFASASGYQLTVAVNTDITPELEQEGLVREVIRAVQDTRKKLDLPIEKRVHLTLDVDGELTAALKAFESVLMENVLLSGVDYGSSEGMERLKLGEKEIGILIGG</sequence>
<dbReference type="InterPro" id="IPR013155">
    <property type="entry name" value="M/V/L/I-tRNA-synth_anticd-bd"/>
</dbReference>
<proteinExistence type="predicted"/>
<dbReference type="Pfam" id="PF08264">
    <property type="entry name" value="Anticodon_1"/>
    <property type="match status" value="1"/>
</dbReference>
<dbReference type="SUPFAM" id="SSF47323">
    <property type="entry name" value="Anticodon-binding domain of a subclass of class I aminoacyl-tRNA synthetases"/>
    <property type="match status" value="2"/>
</dbReference>